<sequence length="252" mass="26383">MTNTTLTLVGGPTAVLDYAGARFLTDPTFDGPGDYPSPGVVLHKLTGPALGPERLGGIDAVLLSHDQHADNLDRSGRELLGRVPVVLSTPEAADRIPGVVGLAPWQEHRVGDVEVVALPALHGPDGEETEGLSGTVTGFLLRAPGHPVVYVSGDNASVTVVEEIAARVGRIDVAILFAGAANVGRFGDADLTLNARTAVQAARILGDAVVVPIHAEGWHHFSEDLARLAREFEYSGLSARLRVPRAGDPLEL</sequence>
<comment type="caution">
    <text evidence="3">The sequence shown here is derived from an EMBL/GenBank/DDBJ whole genome shotgun (WGS) entry which is preliminary data.</text>
</comment>
<dbReference type="RefSeq" id="WP_310021533.1">
    <property type="nucleotide sequence ID" value="NZ_JAVDUM010000012.1"/>
</dbReference>
<name>A0ABU1SEQ9_9MICO</name>
<dbReference type="Gene3D" id="3.60.15.10">
    <property type="entry name" value="Ribonuclease Z/Hydroxyacylglutathione hydrolase-like"/>
    <property type="match status" value="1"/>
</dbReference>
<dbReference type="Pfam" id="PF12706">
    <property type="entry name" value="Lactamase_B_2"/>
    <property type="match status" value="1"/>
</dbReference>
<evidence type="ECO:0000259" key="2">
    <source>
        <dbReference type="Pfam" id="PF12706"/>
    </source>
</evidence>
<organism evidence="3 4">
    <name type="scientific">Microbacterium resistens</name>
    <dbReference type="NCBI Taxonomy" id="156977"/>
    <lineage>
        <taxon>Bacteria</taxon>
        <taxon>Bacillati</taxon>
        <taxon>Actinomycetota</taxon>
        <taxon>Actinomycetes</taxon>
        <taxon>Micrococcales</taxon>
        <taxon>Microbacteriaceae</taxon>
        <taxon>Microbacterium</taxon>
    </lineage>
</organism>
<keyword evidence="1" id="KW-0378">Hydrolase</keyword>
<dbReference type="InterPro" id="IPR001279">
    <property type="entry name" value="Metallo-B-lactamas"/>
</dbReference>
<dbReference type="PANTHER" id="PTHR43546">
    <property type="entry name" value="UPF0173 METAL-DEPENDENT HYDROLASE MJ1163-RELATED"/>
    <property type="match status" value="1"/>
</dbReference>
<dbReference type="InterPro" id="IPR036866">
    <property type="entry name" value="RibonucZ/Hydroxyglut_hydro"/>
</dbReference>
<dbReference type="PANTHER" id="PTHR43546:SF9">
    <property type="entry name" value="L-ASCORBATE-6-PHOSPHATE LACTONASE ULAG-RELATED"/>
    <property type="match status" value="1"/>
</dbReference>
<dbReference type="Proteomes" id="UP001259347">
    <property type="component" value="Unassembled WGS sequence"/>
</dbReference>
<proteinExistence type="predicted"/>
<reference evidence="3 4" key="1">
    <citation type="submission" date="2023-07" db="EMBL/GenBank/DDBJ databases">
        <title>Sorghum-associated microbial communities from plants grown in Nebraska, USA.</title>
        <authorList>
            <person name="Schachtman D."/>
        </authorList>
    </citation>
    <scope>NUCLEOTIDE SEQUENCE [LARGE SCALE GENOMIC DNA]</scope>
    <source>
        <strain evidence="3 4">2980</strain>
    </source>
</reference>
<keyword evidence="4" id="KW-1185">Reference proteome</keyword>
<evidence type="ECO:0000313" key="4">
    <source>
        <dbReference type="Proteomes" id="UP001259347"/>
    </source>
</evidence>
<protein>
    <submittedName>
        <fullName evidence="3">L-ascorbate metabolism protein UlaG (Beta-lactamase superfamily)</fullName>
    </submittedName>
</protein>
<accession>A0ABU1SEQ9</accession>
<dbReference type="InterPro" id="IPR050114">
    <property type="entry name" value="UPF0173_UPF0282_UlaG_hydrolase"/>
</dbReference>
<dbReference type="SUPFAM" id="SSF56281">
    <property type="entry name" value="Metallo-hydrolase/oxidoreductase"/>
    <property type="match status" value="1"/>
</dbReference>
<evidence type="ECO:0000313" key="3">
    <source>
        <dbReference type="EMBL" id="MDR6868074.1"/>
    </source>
</evidence>
<evidence type="ECO:0000256" key="1">
    <source>
        <dbReference type="ARBA" id="ARBA00022801"/>
    </source>
</evidence>
<feature type="domain" description="Metallo-beta-lactamase" evidence="2">
    <location>
        <begin position="22"/>
        <end position="214"/>
    </location>
</feature>
<gene>
    <name evidence="3" type="ORF">J2Y69_002685</name>
</gene>
<dbReference type="EMBL" id="JAVDUM010000012">
    <property type="protein sequence ID" value="MDR6868074.1"/>
    <property type="molecule type" value="Genomic_DNA"/>
</dbReference>